<comment type="caution">
    <text evidence="5">The sequence shown here is derived from an EMBL/GenBank/DDBJ whole genome shotgun (WGS) entry which is preliminary data.</text>
</comment>
<protein>
    <submittedName>
        <fullName evidence="5">Glycosyltransferase involved in cell wall biosynthesis</fullName>
    </submittedName>
</protein>
<evidence type="ECO:0000313" key="5">
    <source>
        <dbReference type="EMBL" id="MBB3809653.1"/>
    </source>
</evidence>
<feature type="compositionally biased region" description="Polar residues" evidence="2">
    <location>
        <begin position="852"/>
        <end position="863"/>
    </location>
</feature>
<evidence type="ECO:0000259" key="4">
    <source>
        <dbReference type="Pfam" id="PF13579"/>
    </source>
</evidence>
<dbReference type="InterPro" id="IPR028098">
    <property type="entry name" value="Glyco_trans_4-like_N"/>
</dbReference>
<dbReference type="CDD" id="cd03801">
    <property type="entry name" value="GT4_PimA-like"/>
    <property type="match status" value="1"/>
</dbReference>
<dbReference type="Pfam" id="PF13692">
    <property type="entry name" value="Glyco_trans_1_4"/>
    <property type="match status" value="1"/>
</dbReference>
<evidence type="ECO:0000259" key="3">
    <source>
        <dbReference type="Pfam" id="PF00535"/>
    </source>
</evidence>
<evidence type="ECO:0000256" key="1">
    <source>
        <dbReference type="ARBA" id="ARBA00022679"/>
    </source>
</evidence>
<proteinExistence type="predicted"/>
<keyword evidence="6" id="KW-1185">Reference proteome</keyword>
<feature type="domain" description="Glycosyltransferase subfamily 4-like N-terminal" evidence="4">
    <location>
        <begin position="110"/>
        <end position="219"/>
    </location>
</feature>
<accession>A0A7W5Z414</accession>
<dbReference type="SUPFAM" id="SSF53448">
    <property type="entry name" value="Nucleotide-diphospho-sugar transferases"/>
    <property type="match status" value="1"/>
</dbReference>
<keyword evidence="1 5" id="KW-0808">Transferase</keyword>
<dbReference type="PANTHER" id="PTHR46401">
    <property type="entry name" value="GLYCOSYLTRANSFERASE WBBK-RELATED"/>
    <property type="match status" value="1"/>
</dbReference>
<evidence type="ECO:0000313" key="6">
    <source>
        <dbReference type="Proteomes" id="UP000537592"/>
    </source>
</evidence>
<organism evidence="5 6">
    <name type="scientific">Pseudochelatococcus contaminans</name>
    <dbReference type="NCBI Taxonomy" id="1538103"/>
    <lineage>
        <taxon>Bacteria</taxon>
        <taxon>Pseudomonadati</taxon>
        <taxon>Pseudomonadota</taxon>
        <taxon>Alphaproteobacteria</taxon>
        <taxon>Hyphomicrobiales</taxon>
        <taxon>Chelatococcaceae</taxon>
        <taxon>Pseudochelatococcus</taxon>
    </lineage>
</organism>
<feature type="region of interest" description="Disordered" evidence="2">
    <location>
        <begin position="843"/>
        <end position="863"/>
    </location>
</feature>
<dbReference type="AlphaFoldDB" id="A0A7W5Z414"/>
<feature type="domain" description="Glycosyltransferase 2-like" evidence="3">
    <location>
        <begin position="426"/>
        <end position="555"/>
    </location>
</feature>
<dbReference type="SUPFAM" id="SSF53756">
    <property type="entry name" value="UDP-Glycosyltransferase/glycogen phosphorylase"/>
    <property type="match status" value="1"/>
</dbReference>
<dbReference type="Gene3D" id="3.40.50.2000">
    <property type="entry name" value="Glycogen Phosphorylase B"/>
    <property type="match status" value="2"/>
</dbReference>
<reference evidence="5 6" key="1">
    <citation type="submission" date="2020-08" db="EMBL/GenBank/DDBJ databases">
        <title>Genomic Encyclopedia of Type Strains, Phase IV (KMG-IV): sequencing the most valuable type-strain genomes for metagenomic binning, comparative biology and taxonomic classification.</title>
        <authorList>
            <person name="Goeker M."/>
        </authorList>
    </citation>
    <scope>NUCLEOTIDE SEQUENCE [LARGE SCALE GENOMIC DNA]</scope>
    <source>
        <strain evidence="5 6">DSM 28760</strain>
    </source>
</reference>
<dbReference type="GO" id="GO:0016757">
    <property type="term" value="F:glycosyltransferase activity"/>
    <property type="evidence" value="ECO:0007669"/>
    <property type="project" value="TreeGrafter"/>
</dbReference>
<dbReference type="EMBL" id="JACICC010000003">
    <property type="protein sequence ID" value="MBB3809653.1"/>
    <property type="molecule type" value="Genomic_DNA"/>
</dbReference>
<dbReference type="Pfam" id="PF00535">
    <property type="entry name" value="Glycos_transf_2"/>
    <property type="match status" value="1"/>
</dbReference>
<name>A0A7W5Z414_9HYPH</name>
<dbReference type="Pfam" id="PF13579">
    <property type="entry name" value="Glyco_trans_4_4"/>
    <property type="match status" value="1"/>
</dbReference>
<dbReference type="Gene3D" id="3.90.550.10">
    <property type="entry name" value="Spore Coat Polysaccharide Biosynthesis Protein SpsA, Chain A"/>
    <property type="match status" value="1"/>
</dbReference>
<dbReference type="InterPro" id="IPR001173">
    <property type="entry name" value="Glyco_trans_2-like"/>
</dbReference>
<sequence>MAVTLHTTILDMQPIDPPVGGGRLRLLGLYHGLGASADDAEAALRHAAHYVGTYDWRGPGLRQQQLTGVLYEELVPLSEEHFAASDRRTEALGGKNVIDTAFHTMAHLSPEYVEAARAAAASADVVVFSHPWIYPLVRDVLRPDRQLIVYDAHNVEGLLRTDLLDDGAGGSEVARGVVEVENAVCAAADLVLACSHDDATAFASLYGVPFERIRVIPNGTFTRKIKPPTDAEKREARGQFGVEDKPVAFFLGSNYGPNVEAARFIADALAPALPNVLFVIGGGVGDGLENAHTPANVRVTGRLSDAELLQWLKASDIAVNPMFGGSGTNIKMLDFMAAGLPIVTTAIGARGIDTSERAFVIAQAETFARTVSNVLGNAKESAQLAAGARSQADRFYSWERISDYLGTMLSRWAEIRKAGKQPPFFSVVVPTYERHELLSTLVNFLDKQKWRDFEVIIVDQSASPWPDRDKAFSFDLHYIHTDRKGAVTARNTGAGLARGKVIAFTDDDCEPDENWLAAAHEVFTTTDAVGLEGLIRSDRVGDSAWRPVTNEGFEGIGFMTANLFVRADIFHKLNGFDIALEKPHFREDTDLGWRLQDVGEVPFSREAWVYHPPHSREIERESQTVRSTFFQNDAILMRKHPERYAELMLREVQWQHVPDFWDHFLKGIELHGVEVPDDIRNIMRENAGIEFTGLLQAGGQSLPPAGSTGVSPALDAARRPAGLHRVLGRSLAWPMRSLWHQVWERIERRVRPVEQRLDGTSASLLQLQRSTDERLKKVEARLEAIERHLSIGGSKGLSGSGKAKLAETGNALDNERSQAVADKDVAEILRAAALVMRSRARLEAVAEDPAANASSGPNKSSDR</sequence>
<evidence type="ECO:0000256" key="2">
    <source>
        <dbReference type="SAM" id="MobiDB-lite"/>
    </source>
</evidence>
<dbReference type="InterPro" id="IPR029044">
    <property type="entry name" value="Nucleotide-diphossugar_trans"/>
</dbReference>
<dbReference type="CDD" id="cd00761">
    <property type="entry name" value="Glyco_tranf_GTA_type"/>
    <property type="match status" value="1"/>
</dbReference>
<dbReference type="GO" id="GO:0009103">
    <property type="term" value="P:lipopolysaccharide biosynthetic process"/>
    <property type="evidence" value="ECO:0007669"/>
    <property type="project" value="TreeGrafter"/>
</dbReference>
<dbReference type="PANTHER" id="PTHR46401:SF2">
    <property type="entry name" value="GLYCOSYLTRANSFERASE WBBK-RELATED"/>
    <property type="match status" value="1"/>
</dbReference>
<gene>
    <name evidence="5" type="ORF">FHS81_001735</name>
</gene>
<dbReference type="Proteomes" id="UP000537592">
    <property type="component" value="Unassembled WGS sequence"/>
</dbReference>